<gene>
    <name evidence="2" type="ORF">SAMN06265355_101276</name>
</gene>
<proteinExistence type="predicted"/>
<sequence>MREAVLAELQALRGQVVGVTDAAVASVDGILVASDTDEVRPDVLAALAAASLGLGRSAGNEVGMGELREVVTRCQSGHIVVYAVRRTGLLVVLGDEGLDIADLHLQSRATVDRLGAILEKN</sequence>
<protein>
    <recommendedName>
        <fullName evidence="1">Roadblock/LAMTOR2 domain-containing protein</fullName>
    </recommendedName>
</protein>
<name>A0A238USA7_9ACTN</name>
<dbReference type="SUPFAM" id="SSF103196">
    <property type="entry name" value="Roadblock/LC7 domain"/>
    <property type="match status" value="1"/>
</dbReference>
<dbReference type="Pfam" id="PF03259">
    <property type="entry name" value="Robl_LC7"/>
    <property type="match status" value="1"/>
</dbReference>
<evidence type="ECO:0000259" key="1">
    <source>
        <dbReference type="SMART" id="SM00960"/>
    </source>
</evidence>
<evidence type="ECO:0000313" key="3">
    <source>
        <dbReference type="Proteomes" id="UP000198420"/>
    </source>
</evidence>
<dbReference type="EMBL" id="FZNP01000001">
    <property type="protein sequence ID" value="SNR24209.1"/>
    <property type="molecule type" value="Genomic_DNA"/>
</dbReference>
<evidence type="ECO:0000313" key="2">
    <source>
        <dbReference type="EMBL" id="SNR24209.1"/>
    </source>
</evidence>
<dbReference type="Proteomes" id="UP000198420">
    <property type="component" value="Unassembled WGS sequence"/>
</dbReference>
<feature type="domain" description="Roadblock/LAMTOR2" evidence="1">
    <location>
        <begin position="6"/>
        <end position="94"/>
    </location>
</feature>
<dbReference type="Gene3D" id="3.30.450.30">
    <property type="entry name" value="Dynein light chain 2a, cytoplasmic"/>
    <property type="match status" value="1"/>
</dbReference>
<dbReference type="InterPro" id="IPR004942">
    <property type="entry name" value="Roadblock/LAMTOR2_dom"/>
</dbReference>
<organism evidence="2 3">
    <name type="scientific">Actinomadura mexicana</name>
    <dbReference type="NCBI Taxonomy" id="134959"/>
    <lineage>
        <taxon>Bacteria</taxon>
        <taxon>Bacillati</taxon>
        <taxon>Actinomycetota</taxon>
        <taxon>Actinomycetes</taxon>
        <taxon>Streptosporangiales</taxon>
        <taxon>Thermomonosporaceae</taxon>
        <taxon>Actinomadura</taxon>
    </lineage>
</organism>
<dbReference type="OrthoDB" id="4222880at2"/>
<dbReference type="SMART" id="SM00960">
    <property type="entry name" value="Robl_LC7"/>
    <property type="match status" value="1"/>
</dbReference>
<keyword evidence="3" id="KW-1185">Reference proteome</keyword>
<accession>A0A238USA7</accession>
<dbReference type="RefSeq" id="WP_089309703.1">
    <property type="nucleotide sequence ID" value="NZ_FZNP01000001.1"/>
</dbReference>
<dbReference type="AlphaFoldDB" id="A0A238USA7"/>
<reference evidence="3" key="1">
    <citation type="submission" date="2017-06" db="EMBL/GenBank/DDBJ databases">
        <authorList>
            <person name="Varghese N."/>
            <person name="Submissions S."/>
        </authorList>
    </citation>
    <scope>NUCLEOTIDE SEQUENCE [LARGE SCALE GENOMIC DNA]</scope>
    <source>
        <strain evidence="3">DSM 44485</strain>
    </source>
</reference>